<reference evidence="3" key="3">
    <citation type="journal article" date="2021" name="World Allergy Organ. J.">
        <title>Chromosome-level assembly of Dermatophagoides farinae genome and transcriptome reveals two novel allergens Der f 37 and Der f 39.</title>
        <authorList>
            <person name="Chen J."/>
            <person name="Cai Z."/>
            <person name="Fan D."/>
            <person name="Hu J."/>
            <person name="Hou Y."/>
            <person name="He Y."/>
            <person name="Zhang Z."/>
            <person name="Zhao Z."/>
            <person name="Gao P."/>
            <person name="Hu W."/>
            <person name="Sun J."/>
            <person name="Li J."/>
            <person name="Ji K."/>
        </authorList>
    </citation>
    <scope>NUCLEOTIDE SEQUENCE</scope>
    <source>
        <strain evidence="3">JKM2019</strain>
    </source>
</reference>
<organism evidence="4 5">
    <name type="scientific">Dermatophagoides farinae</name>
    <name type="common">American house dust mite</name>
    <dbReference type="NCBI Taxonomy" id="6954"/>
    <lineage>
        <taxon>Eukaryota</taxon>
        <taxon>Metazoa</taxon>
        <taxon>Ecdysozoa</taxon>
        <taxon>Arthropoda</taxon>
        <taxon>Chelicerata</taxon>
        <taxon>Arachnida</taxon>
        <taxon>Acari</taxon>
        <taxon>Acariformes</taxon>
        <taxon>Sarcoptiformes</taxon>
        <taxon>Astigmata</taxon>
        <taxon>Psoroptidia</taxon>
        <taxon>Analgoidea</taxon>
        <taxon>Pyroglyphidae</taxon>
        <taxon>Dermatophagoidinae</taxon>
        <taxon>Dermatophagoides</taxon>
    </lineage>
</organism>
<dbReference type="Proteomes" id="UP000828236">
    <property type="component" value="Unassembled WGS sequence"/>
</dbReference>
<evidence type="ECO:0000313" key="4">
    <source>
        <dbReference type="EMBL" id="KAH9501357.1"/>
    </source>
</evidence>
<gene>
    <name evidence="4" type="ORF">DERF_012210</name>
    <name evidence="3" type="ORF">HUG17_8980</name>
</gene>
<keyword evidence="2" id="KW-0472">Membrane</keyword>
<evidence type="ECO:0000256" key="2">
    <source>
        <dbReference type="SAM" id="Phobius"/>
    </source>
</evidence>
<dbReference type="AlphaFoldDB" id="A0A922HP54"/>
<feature type="region of interest" description="Disordered" evidence="1">
    <location>
        <begin position="174"/>
        <end position="207"/>
    </location>
</feature>
<reference evidence="3" key="2">
    <citation type="submission" date="2020-06" db="EMBL/GenBank/DDBJ databases">
        <authorList>
            <person name="Ji K."/>
            <person name="Li J."/>
        </authorList>
    </citation>
    <scope>NUCLEOTIDE SEQUENCE</scope>
    <source>
        <strain evidence="3">JKM2019</strain>
        <tissue evidence="3">Whole body</tissue>
    </source>
</reference>
<name>A0A922HP54_DERFA</name>
<reference evidence="4" key="4">
    <citation type="journal article" date="2022" name="Res Sq">
        <title>Comparative Genomics Reveals Insights into the Divergent Evolution of Astigmatic Mites and Household Pest Adaptations.</title>
        <authorList>
            <person name="Xiong Q."/>
            <person name="Wan A.T.-Y."/>
            <person name="Liu X.-Y."/>
            <person name="Fung C.S.-H."/>
            <person name="Xiao X."/>
            <person name="Malainual N."/>
            <person name="Hou J."/>
            <person name="Wang L."/>
            <person name="Wang M."/>
            <person name="Yang K."/>
            <person name="Cui Y."/>
            <person name="Leung E."/>
            <person name="Nong W."/>
            <person name="Shin S.-K."/>
            <person name="Au S."/>
            <person name="Jeong K.Y."/>
            <person name="Chew F.T."/>
            <person name="Hui J."/>
            <person name="Leung T.F."/>
            <person name="Tungtrongchitr A."/>
            <person name="Zhong N."/>
            <person name="Liu Z."/>
            <person name="Tsui S."/>
        </authorList>
    </citation>
    <scope>NUCLEOTIDE SEQUENCE</scope>
    <source>
        <strain evidence="4">Derf</strain>
        <tissue evidence="4">Whole organism</tissue>
    </source>
</reference>
<dbReference type="EMBL" id="SDOV01000008">
    <property type="protein sequence ID" value="KAH7637876.1"/>
    <property type="molecule type" value="Genomic_DNA"/>
</dbReference>
<evidence type="ECO:0000313" key="5">
    <source>
        <dbReference type="Proteomes" id="UP000790347"/>
    </source>
</evidence>
<keyword evidence="2" id="KW-1133">Transmembrane helix</keyword>
<dbReference type="Proteomes" id="UP000790347">
    <property type="component" value="Unassembled WGS sequence"/>
</dbReference>
<feature type="compositionally biased region" description="Basic and acidic residues" evidence="1">
    <location>
        <begin position="238"/>
        <end position="248"/>
    </location>
</feature>
<comment type="caution">
    <text evidence="4">The sequence shown here is derived from an EMBL/GenBank/DDBJ whole genome shotgun (WGS) entry which is preliminary data.</text>
</comment>
<feature type="region of interest" description="Disordered" evidence="1">
    <location>
        <begin position="224"/>
        <end position="248"/>
    </location>
</feature>
<evidence type="ECO:0000256" key="1">
    <source>
        <dbReference type="SAM" id="MobiDB-lite"/>
    </source>
</evidence>
<dbReference type="OrthoDB" id="10626851at2759"/>
<dbReference type="EMBL" id="ASGP02000006">
    <property type="protein sequence ID" value="KAH9501357.1"/>
    <property type="molecule type" value="Genomic_DNA"/>
</dbReference>
<protein>
    <submittedName>
        <fullName evidence="4">Uncharacterized protein</fullName>
    </submittedName>
</protein>
<proteinExistence type="predicted"/>
<feature type="compositionally biased region" description="Low complexity" evidence="1">
    <location>
        <begin position="174"/>
        <end position="188"/>
    </location>
</feature>
<keyword evidence="5" id="KW-1185">Reference proteome</keyword>
<evidence type="ECO:0000313" key="3">
    <source>
        <dbReference type="EMBL" id="KAH7637876.1"/>
    </source>
</evidence>
<sequence length="302" mass="35227">MNSNPSPSESSTTYYFILKPFIWTLTLLQFTYFFISSLILWIIRPLASRCQTFRLARELDKINEKMRKLRSDYEKATRQYHEQCQHIDQKRRELNEHKDRLVLQLAAIDQWSKQVKPKEPMTTIKTSTSDMKTISTYIKDYESIAKNVDTKSMAKWFDRQFSCGAQSNTVIKTSPLSSPLLRSPSRTSNAKKSEKILTKSLSLDPKSSASSSEIKLMKLKNQSKFVDSNGDGNQSEQSHPDKMQKSDDDKVLDQMVITTLNEFRSNETNSELNQTIRELYNDPEWKPMIDQLRNQYQLFSFI</sequence>
<feature type="compositionally biased region" description="Polar residues" evidence="1">
    <location>
        <begin position="224"/>
        <end position="237"/>
    </location>
</feature>
<accession>A0A922HP54</accession>
<reference evidence="4" key="1">
    <citation type="submission" date="2013-05" db="EMBL/GenBank/DDBJ databases">
        <authorList>
            <person name="Yim A.K.Y."/>
            <person name="Chan T.F."/>
            <person name="Ji K.M."/>
            <person name="Liu X.Y."/>
            <person name="Zhou J.W."/>
            <person name="Li R.Q."/>
            <person name="Yang K.Y."/>
            <person name="Li J."/>
            <person name="Li M."/>
            <person name="Law P.T.W."/>
            <person name="Wu Y.L."/>
            <person name="Cai Z.L."/>
            <person name="Qin H."/>
            <person name="Bao Y."/>
            <person name="Leung R.K.K."/>
            <person name="Ng P.K.S."/>
            <person name="Zou J."/>
            <person name="Zhong X.J."/>
            <person name="Ran P.X."/>
            <person name="Zhong N.S."/>
            <person name="Liu Z.G."/>
            <person name="Tsui S.K.W."/>
        </authorList>
    </citation>
    <scope>NUCLEOTIDE SEQUENCE</scope>
    <source>
        <strain evidence="4">Derf</strain>
        <tissue evidence="4">Whole organism</tissue>
    </source>
</reference>
<feature type="transmembrane region" description="Helical" evidence="2">
    <location>
        <begin position="20"/>
        <end position="43"/>
    </location>
</feature>
<keyword evidence="2" id="KW-0812">Transmembrane</keyword>